<dbReference type="GO" id="GO:0043565">
    <property type="term" value="F:sequence-specific DNA binding"/>
    <property type="evidence" value="ECO:0007669"/>
    <property type="project" value="InterPro"/>
</dbReference>
<reference evidence="1" key="1">
    <citation type="journal article" date="2014" name="Int. J. Syst. Evol. Microbiol.">
        <title>Complete genome sequence of Corynebacterium casei LMG S-19264T (=DSM 44701T), isolated from a smear-ripened cheese.</title>
        <authorList>
            <consortium name="US DOE Joint Genome Institute (JGI-PGF)"/>
            <person name="Walter F."/>
            <person name="Albersmeier A."/>
            <person name="Kalinowski J."/>
            <person name="Ruckert C."/>
        </authorList>
    </citation>
    <scope>NUCLEOTIDE SEQUENCE</scope>
    <source>
        <strain evidence="1">KCTC 12113</strain>
    </source>
</reference>
<protein>
    <submittedName>
        <fullName evidence="1">Transposase</fullName>
    </submittedName>
</protein>
<comment type="caution">
    <text evidence="1">The sequence shown here is derived from an EMBL/GenBank/DDBJ whole genome shotgun (WGS) entry which is preliminary data.</text>
</comment>
<dbReference type="InterPro" id="IPR010921">
    <property type="entry name" value="Trp_repressor/repl_initiator"/>
</dbReference>
<keyword evidence="2" id="KW-1185">Reference proteome</keyword>
<evidence type="ECO:0000313" key="1">
    <source>
        <dbReference type="EMBL" id="GGW36272.1"/>
    </source>
</evidence>
<dbReference type="InterPro" id="IPR002514">
    <property type="entry name" value="Transposase_8"/>
</dbReference>
<reference evidence="1" key="2">
    <citation type="submission" date="2020-09" db="EMBL/GenBank/DDBJ databases">
        <authorList>
            <person name="Sun Q."/>
            <person name="Kim S."/>
        </authorList>
    </citation>
    <scope>NUCLEOTIDE SEQUENCE</scope>
    <source>
        <strain evidence="1">KCTC 12113</strain>
    </source>
</reference>
<dbReference type="EMBL" id="BMWP01000013">
    <property type="protein sequence ID" value="GGW36272.1"/>
    <property type="molecule type" value="Genomic_DNA"/>
</dbReference>
<organism evidence="1 2">
    <name type="scientific">Arenibacter certesii</name>
    <dbReference type="NCBI Taxonomy" id="228955"/>
    <lineage>
        <taxon>Bacteria</taxon>
        <taxon>Pseudomonadati</taxon>
        <taxon>Bacteroidota</taxon>
        <taxon>Flavobacteriia</taxon>
        <taxon>Flavobacteriales</taxon>
        <taxon>Flavobacteriaceae</taxon>
        <taxon>Arenibacter</taxon>
    </lineage>
</organism>
<sequence length="102" mass="11520">MKRPRGKFSSSFNAKVAIEAINEQSSLQEVAAKFVLHPNQISNWKRELLENADLVCGPKAEKENLEPETGPLYSKIGQLQVENDFLMKSLGKCALPREGKWY</sequence>
<accession>A0A918IX13</accession>
<dbReference type="Proteomes" id="UP000634668">
    <property type="component" value="Unassembled WGS sequence"/>
</dbReference>
<name>A0A918IX13_9FLAO</name>
<dbReference type="SUPFAM" id="SSF48295">
    <property type="entry name" value="TrpR-like"/>
    <property type="match status" value="1"/>
</dbReference>
<dbReference type="GO" id="GO:0004803">
    <property type="term" value="F:transposase activity"/>
    <property type="evidence" value="ECO:0007669"/>
    <property type="project" value="InterPro"/>
</dbReference>
<proteinExistence type="predicted"/>
<dbReference type="AlphaFoldDB" id="A0A918IX13"/>
<evidence type="ECO:0000313" key="2">
    <source>
        <dbReference type="Proteomes" id="UP000634668"/>
    </source>
</evidence>
<dbReference type="GO" id="GO:0006313">
    <property type="term" value="P:DNA transposition"/>
    <property type="evidence" value="ECO:0007669"/>
    <property type="project" value="InterPro"/>
</dbReference>
<dbReference type="Pfam" id="PF01527">
    <property type="entry name" value="HTH_Tnp_1"/>
    <property type="match status" value="1"/>
</dbReference>
<dbReference type="RefSeq" id="WP_034235116.1">
    <property type="nucleotide sequence ID" value="NZ_BMWP01000013.1"/>
</dbReference>
<gene>
    <name evidence="1" type="ORF">GCM10007383_21510</name>
</gene>